<keyword evidence="3" id="KW-1185">Reference proteome</keyword>
<dbReference type="PROSITE" id="PS50206">
    <property type="entry name" value="RHODANESE_3"/>
    <property type="match status" value="1"/>
</dbReference>
<organism evidence="2 3">
    <name type="scientific">Staphylotrichum tortipilum</name>
    <dbReference type="NCBI Taxonomy" id="2831512"/>
    <lineage>
        <taxon>Eukaryota</taxon>
        <taxon>Fungi</taxon>
        <taxon>Dikarya</taxon>
        <taxon>Ascomycota</taxon>
        <taxon>Pezizomycotina</taxon>
        <taxon>Sordariomycetes</taxon>
        <taxon>Sordariomycetidae</taxon>
        <taxon>Sordariales</taxon>
        <taxon>Chaetomiaceae</taxon>
        <taxon>Staphylotrichum</taxon>
    </lineage>
</organism>
<protein>
    <submittedName>
        <fullName evidence="2">Arsenical-resistance protein 2</fullName>
    </submittedName>
</protein>
<dbReference type="PANTHER" id="PTHR10828">
    <property type="entry name" value="M-PHASE INDUCER PHOSPHATASE DUAL SPECIFICITY PHOSPHATASE CDC25"/>
    <property type="match status" value="1"/>
</dbReference>
<dbReference type="Gene3D" id="3.40.250.10">
    <property type="entry name" value="Rhodanese-like domain"/>
    <property type="match status" value="1"/>
</dbReference>
<name>A0AAN6RV92_9PEZI</name>
<dbReference type="InterPro" id="IPR036873">
    <property type="entry name" value="Rhodanese-like_dom_sf"/>
</dbReference>
<reference evidence="2" key="1">
    <citation type="journal article" date="2023" name="Mol. Phylogenet. Evol.">
        <title>Genome-scale phylogeny and comparative genomics of the fungal order Sordariales.</title>
        <authorList>
            <person name="Hensen N."/>
            <person name="Bonometti L."/>
            <person name="Westerberg I."/>
            <person name="Brannstrom I.O."/>
            <person name="Guillou S."/>
            <person name="Cros-Aarteil S."/>
            <person name="Calhoun S."/>
            <person name="Haridas S."/>
            <person name="Kuo A."/>
            <person name="Mondo S."/>
            <person name="Pangilinan J."/>
            <person name="Riley R."/>
            <person name="LaButti K."/>
            <person name="Andreopoulos B."/>
            <person name="Lipzen A."/>
            <person name="Chen C."/>
            <person name="Yan M."/>
            <person name="Daum C."/>
            <person name="Ng V."/>
            <person name="Clum A."/>
            <person name="Steindorff A."/>
            <person name="Ohm R.A."/>
            <person name="Martin F."/>
            <person name="Silar P."/>
            <person name="Natvig D.O."/>
            <person name="Lalanne C."/>
            <person name="Gautier V."/>
            <person name="Ament-Velasquez S.L."/>
            <person name="Kruys A."/>
            <person name="Hutchinson M.I."/>
            <person name="Powell A.J."/>
            <person name="Barry K."/>
            <person name="Miller A.N."/>
            <person name="Grigoriev I.V."/>
            <person name="Debuchy R."/>
            <person name="Gladieux P."/>
            <person name="Hiltunen Thoren M."/>
            <person name="Johannesson H."/>
        </authorList>
    </citation>
    <scope>NUCLEOTIDE SEQUENCE</scope>
    <source>
        <strain evidence="2">CBS 103.79</strain>
    </source>
</reference>
<dbReference type="GO" id="GO:0005634">
    <property type="term" value="C:nucleus"/>
    <property type="evidence" value="ECO:0007669"/>
    <property type="project" value="TreeGrafter"/>
</dbReference>
<dbReference type="AlphaFoldDB" id="A0AAN6RV92"/>
<proteinExistence type="predicted"/>
<evidence type="ECO:0000259" key="1">
    <source>
        <dbReference type="PROSITE" id="PS50206"/>
    </source>
</evidence>
<comment type="caution">
    <text evidence="2">The sequence shown here is derived from an EMBL/GenBank/DDBJ whole genome shotgun (WGS) entry which is preliminary data.</text>
</comment>
<reference evidence="2" key="2">
    <citation type="submission" date="2023-05" db="EMBL/GenBank/DDBJ databases">
        <authorList>
            <consortium name="Lawrence Berkeley National Laboratory"/>
            <person name="Steindorff A."/>
            <person name="Hensen N."/>
            <person name="Bonometti L."/>
            <person name="Westerberg I."/>
            <person name="Brannstrom I.O."/>
            <person name="Guillou S."/>
            <person name="Cros-Aarteil S."/>
            <person name="Calhoun S."/>
            <person name="Haridas S."/>
            <person name="Kuo A."/>
            <person name="Mondo S."/>
            <person name="Pangilinan J."/>
            <person name="Riley R."/>
            <person name="Labutti K."/>
            <person name="Andreopoulos B."/>
            <person name="Lipzen A."/>
            <person name="Chen C."/>
            <person name="Yanf M."/>
            <person name="Daum C."/>
            <person name="Ng V."/>
            <person name="Clum A."/>
            <person name="Ohm R."/>
            <person name="Martin F."/>
            <person name="Silar P."/>
            <person name="Natvig D."/>
            <person name="Lalanne C."/>
            <person name="Gautier V."/>
            <person name="Ament-Velasquez S.L."/>
            <person name="Kruys A."/>
            <person name="Hutchinson M.I."/>
            <person name="Powell A.J."/>
            <person name="Barry K."/>
            <person name="Miller A.N."/>
            <person name="Grigoriev I.V."/>
            <person name="Debuchy R."/>
            <person name="Gladieux P."/>
            <person name="Thoren M.H."/>
            <person name="Johannesson H."/>
        </authorList>
    </citation>
    <scope>NUCLEOTIDE SEQUENCE</scope>
    <source>
        <strain evidence="2">CBS 103.79</strain>
    </source>
</reference>
<dbReference type="GO" id="GO:0004725">
    <property type="term" value="F:protein tyrosine phosphatase activity"/>
    <property type="evidence" value="ECO:0007669"/>
    <property type="project" value="TreeGrafter"/>
</dbReference>
<dbReference type="InterPro" id="IPR001763">
    <property type="entry name" value="Rhodanese-like_dom"/>
</dbReference>
<evidence type="ECO:0000313" key="3">
    <source>
        <dbReference type="Proteomes" id="UP001303889"/>
    </source>
</evidence>
<dbReference type="PANTHER" id="PTHR10828:SF50">
    <property type="entry name" value="REDUCTASE (ARC2), PUTATIVE (AFU_ORTHOLOGUE AFUA_6G13400)-RELATED"/>
    <property type="match status" value="1"/>
</dbReference>
<dbReference type="GO" id="GO:0005737">
    <property type="term" value="C:cytoplasm"/>
    <property type="evidence" value="ECO:0007669"/>
    <property type="project" value="TreeGrafter"/>
</dbReference>
<dbReference type="EMBL" id="MU855405">
    <property type="protein sequence ID" value="KAK3904280.1"/>
    <property type="molecule type" value="Genomic_DNA"/>
</dbReference>
<dbReference type="SUPFAM" id="SSF52821">
    <property type="entry name" value="Rhodanese/Cell cycle control phosphatase"/>
    <property type="match status" value="1"/>
</dbReference>
<dbReference type="Pfam" id="PF00581">
    <property type="entry name" value="Rhodanese"/>
    <property type="match status" value="1"/>
</dbReference>
<accession>A0AAN6RV92</accession>
<gene>
    <name evidence="2" type="ORF">C8A05DRAFT_42633</name>
</gene>
<dbReference type="SMART" id="SM00450">
    <property type="entry name" value="RHOD"/>
    <property type="match status" value="1"/>
</dbReference>
<evidence type="ECO:0000313" key="2">
    <source>
        <dbReference type="EMBL" id="KAK3904280.1"/>
    </source>
</evidence>
<dbReference type="Proteomes" id="UP001303889">
    <property type="component" value="Unassembled WGS sequence"/>
</dbReference>
<feature type="domain" description="Rhodanese" evidence="1">
    <location>
        <begin position="67"/>
        <end position="166"/>
    </location>
</feature>
<sequence>MAVSNHTHHHGHGHGHAHEHCLKMARRVDGTPWWSDFPEPISVSVPVEPAHVHRILQEQAHTASADKPRDFLLVDARRTDCTGGTVRGAMNLPAHSFYPTRKILYDLCKQAGIKTVIFYCGSSLGRGPRCAAWLQDYVHEDGGNLESRVMVGGIRGWVRAYGGGMMDGYDEQAWQVEEAR</sequence>